<protein>
    <submittedName>
        <fullName evidence="2">Uncharacterized protein</fullName>
    </submittedName>
</protein>
<accession>A0A9W7FXK8</accession>
<evidence type="ECO:0000313" key="3">
    <source>
        <dbReference type="Proteomes" id="UP001165065"/>
    </source>
</evidence>
<feature type="compositionally biased region" description="Basic and acidic residues" evidence="1">
    <location>
        <begin position="101"/>
        <end position="111"/>
    </location>
</feature>
<feature type="region of interest" description="Disordered" evidence="1">
    <location>
        <begin position="77"/>
        <end position="111"/>
    </location>
</feature>
<feature type="compositionally biased region" description="Acidic residues" evidence="1">
    <location>
        <begin position="348"/>
        <end position="357"/>
    </location>
</feature>
<feature type="compositionally biased region" description="Basic and acidic residues" evidence="1">
    <location>
        <begin position="129"/>
        <end position="139"/>
    </location>
</feature>
<feature type="region of interest" description="Disordered" evidence="1">
    <location>
        <begin position="125"/>
        <end position="173"/>
    </location>
</feature>
<sequence length="512" mass="57240">MPPFLDDGSVRYVAEGMIEAAKVAGDWVERNEMMIPEGTKETVGEIERSSHVKANEIIHLNGGTVTKRKLRGENRIENLYPDDSNDGNEKAGAMMVKSKKKEKEKEKEKEMVEMEAPEIMKVRKKAKVAAKERPRKLYEDDMDVDGNDDGDGDDKGNSVATSVTAPWGYDSDGDPMTEYQRMRHDKIQRNKAHLEGLGLNKVKDALKAMSSPPPQVPYTSAEKNCIKYAAPTLDTMYPHMTASKRWENVLATYPDIFQNSRSAINLQNQYNKMLTKVGGQAGKLLCVHPSIFEDDFGGGDRGDPSQRSERVAAAAAAAAAAEGEGEAVAGEAEAEACEMEEGASSSDGMEEELEDDAGVGARERAMRVLLLSQALCYKRIERGWQEGRIRDKWAVVKGRIKRMKKEMGERYEDRLKGLKEGKIEKKRFETLRDTQIEAAGHYERLVNEHMIKVMSSRPGVGWGKREELEGQMVGNMEGQWKTFGTQFDEMSKSFELAKLLAQELLQEQSANI</sequence>
<dbReference type="Proteomes" id="UP001165065">
    <property type="component" value="Unassembled WGS sequence"/>
</dbReference>
<proteinExistence type="predicted"/>
<feature type="compositionally biased region" description="Acidic residues" evidence="1">
    <location>
        <begin position="140"/>
        <end position="152"/>
    </location>
</feature>
<evidence type="ECO:0000256" key="1">
    <source>
        <dbReference type="SAM" id="MobiDB-lite"/>
    </source>
</evidence>
<comment type="caution">
    <text evidence="2">The sequence shown here is derived from an EMBL/GenBank/DDBJ whole genome shotgun (WGS) entry which is preliminary data.</text>
</comment>
<reference evidence="3" key="1">
    <citation type="journal article" date="2023" name="Commun. Biol.">
        <title>Genome analysis of Parmales, the sister group of diatoms, reveals the evolutionary specialization of diatoms from phago-mixotrophs to photoautotrophs.</title>
        <authorList>
            <person name="Ban H."/>
            <person name="Sato S."/>
            <person name="Yoshikawa S."/>
            <person name="Yamada K."/>
            <person name="Nakamura Y."/>
            <person name="Ichinomiya M."/>
            <person name="Sato N."/>
            <person name="Blanc-Mathieu R."/>
            <person name="Endo H."/>
            <person name="Kuwata A."/>
            <person name="Ogata H."/>
        </authorList>
    </citation>
    <scope>NUCLEOTIDE SEQUENCE [LARGE SCALE GENOMIC DNA]</scope>
</reference>
<name>A0A9W7FXK8_9STRA</name>
<feature type="compositionally biased region" description="Acidic residues" evidence="1">
    <location>
        <begin position="332"/>
        <end position="341"/>
    </location>
</feature>
<organism evidence="2 3">
    <name type="scientific">Triparma columacea</name>
    <dbReference type="NCBI Taxonomy" id="722753"/>
    <lineage>
        <taxon>Eukaryota</taxon>
        <taxon>Sar</taxon>
        <taxon>Stramenopiles</taxon>
        <taxon>Ochrophyta</taxon>
        <taxon>Bolidophyceae</taxon>
        <taxon>Parmales</taxon>
        <taxon>Triparmaceae</taxon>
        <taxon>Triparma</taxon>
    </lineage>
</organism>
<dbReference type="EMBL" id="BRYA01000532">
    <property type="protein sequence ID" value="GMI21552.1"/>
    <property type="molecule type" value="Genomic_DNA"/>
</dbReference>
<feature type="region of interest" description="Disordered" evidence="1">
    <location>
        <begin position="322"/>
        <end position="357"/>
    </location>
</feature>
<keyword evidence="3" id="KW-1185">Reference proteome</keyword>
<evidence type="ECO:0000313" key="2">
    <source>
        <dbReference type="EMBL" id="GMI21552.1"/>
    </source>
</evidence>
<gene>
    <name evidence="2" type="ORF">TrCOL_g6112</name>
</gene>
<feature type="compositionally biased region" description="Low complexity" evidence="1">
    <location>
        <begin position="322"/>
        <end position="331"/>
    </location>
</feature>
<dbReference type="AlphaFoldDB" id="A0A9W7FXK8"/>